<reference evidence="1" key="1">
    <citation type="submission" date="2023-03" db="EMBL/GenBank/DDBJ databases">
        <title>Chromosome-scale reference genome and RAD-based genetic map of yellow starthistle (Centaurea solstitialis) reveal putative structural variation and QTLs associated with invader traits.</title>
        <authorList>
            <person name="Reatini B."/>
            <person name="Cang F.A."/>
            <person name="Jiang Q."/>
            <person name="Mckibben M.T.W."/>
            <person name="Barker M.S."/>
            <person name="Rieseberg L.H."/>
            <person name="Dlugosch K.M."/>
        </authorList>
    </citation>
    <scope>NUCLEOTIDE SEQUENCE</scope>
    <source>
        <strain evidence="1">CAN-66</strain>
        <tissue evidence="1">Leaf</tissue>
    </source>
</reference>
<sequence length="135" mass="15145">MDDLSDEFQEAAWLRELIFVRVSTSLRRRRKTSIKHETNACSCEEVVVSIFEVGGSLDQLAAFEFAAKFCEALISDASRGRQVVDGALRHITFWTRLRCNAERPDISVHLGTTKMVRCGRDLGGYAPGSCSGFRR</sequence>
<proteinExistence type="predicted"/>
<name>A0AA38WUQ9_9ASTR</name>
<dbReference type="EMBL" id="JARYMX010000001">
    <property type="protein sequence ID" value="KAJ9566179.1"/>
    <property type="molecule type" value="Genomic_DNA"/>
</dbReference>
<evidence type="ECO:0000313" key="1">
    <source>
        <dbReference type="EMBL" id="KAJ9566179.1"/>
    </source>
</evidence>
<evidence type="ECO:0000313" key="2">
    <source>
        <dbReference type="Proteomes" id="UP001172457"/>
    </source>
</evidence>
<protein>
    <submittedName>
        <fullName evidence="1">Uncharacterized protein</fullName>
    </submittedName>
</protein>
<accession>A0AA38WUQ9</accession>
<dbReference type="Proteomes" id="UP001172457">
    <property type="component" value="Chromosome 1"/>
</dbReference>
<organism evidence="1 2">
    <name type="scientific">Centaurea solstitialis</name>
    <name type="common">yellow star-thistle</name>
    <dbReference type="NCBI Taxonomy" id="347529"/>
    <lineage>
        <taxon>Eukaryota</taxon>
        <taxon>Viridiplantae</taxon>
        <taxon>Streptophyta</taxon>
        <taxon>Embryophyta</taxon>
        <taxon>Tracheophyta</taxon>
        <taxon>Spermatophyta</taxon>
        <taxon>Magnoliopsida</taxon>
        <taxon>eudicotyledons</taxon>
        <taxon>Gunneridae</taxon>
        <taxon>Pentapetalae</taxon>
        <taxon>asterids</taxon>
        <taxon>campanulids</taxon>
        <taxon>Asterales</taxon>
        <taxon>Asteraceae</taxon>
        <taxon>Carduoideae</taxon>
        <taxon>Cardueae</taxon>
        <taxon>Centaureinae</taxon>
        <taxon>Centaurea</taxon>
    </lineage>
</organism>
<comment type="caution">
    <text evidence="1">The sequence shown here is derived from an EMBL/GenBank/DDBJ whole genome shotgun (WGS) entry which is preliminary data.</text>
</comment>
<keyword evidence="2" id="KW-1185">Reference proteome</keyword>
<gene>
    <name evidence="1" type="ORF">OSB04_002145</name>
</gene>
<dbReference type="AlphaFoldDB" id="A0AA38WUQ9"/>